<reference evidence="6 7" key="1">
    <citation type="submission" date="2018-06" db="EMBL/GenBank/DDBJ databases">
        <authorList>
            <consortium name="Pathogen Informatics"/>
            <person name="Doyle S."/>
        </authorList>
    </citation>
    <scope>NUCLEOTIDE SEQUENCE [LARGE SCALE GENOMIC DNA]</scope>
    <source>
        <strain evidence="6 7">NCTC12112</strain>
    </source>
</reference>
<dbReference type="KEGG" id="ful:C4N20_14300"/>
<evidence type="ECO:0000256" key="4">
    <source>
        <dbReference type="ARBA" id="ARBA00023163"/>
    </source>
</evidence>
<dbReference type="PANTHER" id="PTHR30126:SF39">
    <property type="entry name" value="HTH-TYPE TRANSCRIPTIONAL REGULATOR CYSL"/>
    <property type="match status" value="1"/>
</dbReference>
<evidence type="ECO:0000313" key="7">
    <source>
        <dbReference type="Proteomes" id="UP000249008"/>
    </source>
</evidence>
<dbReference type="PROSITE" id="PS50931">
    <property type="entry name" value="HTH_LYSR"/>
    <property type="match status" value="1"/>
</dbReference>
<dbReference type="GeneID" id="78455994"/>
<evidence type="ECO:0000256" key="3">
    <source>
        <dbReference type="ARBA" id="ARBA00023125"/>
    </source>
</evidence>
<evidence type="ECO:0000256" key="2">
    <source>
        <dbReference type="ARBA" id="ARBA00023015"/>
    </source>
</evidence>
<dbReference type="Gene3D" id="1.10.10.10">
    <property type="entry name" value="Winged helix-like DNA-binding domain superfamily/Winged helix DNA-binding domain"/>
    <property type="match status" value="1"/>
</dbReference>
<evidence type="ECO:0000313" key="6">
    <source>
        <dbReference type="EMBL" id="SQJ02524.1"/>
    </source>
</evidence>
<dbReference type="Pfam" id="PF03466">
    <property type="entry name" value="LysR_substrate"/>
    <property type="match status" value="1"/>
</dbReference>
<evidence type="ECO:0000259" key="5">
    <source>
        <dbReference type="PROSITE" id="PS50931"/>
    </source>
</evidence>
<dbReference type="AlphaFoldDB" id="A0AAX1TVZ1"/>
<keyword evidence="2" id="KW-0805">Transcription regulation</keyword>
<sequence length="290" mass="33353">MTVRHMKIFIMVCECNSITLAAKKLFVAQPAISFAIKELEEYYGVKFFDRISKKLYITEKGKEFFSYSSQIINLVEEMENKIKNNDTLGILKIGSSLTIGKYFLNDYLKKFQQAYPLIQTNICVENSNIIEARILDNLLDIGLIEGIVHSDSIVSETFFEDRLVFICNKSHPYAKKEKLLFKDILKENFILREKGSGVREIFNSFITSKELAVKPGWESISTGVIINAVKSNMGVSLLSYQMVKKEIEEGKLAILNVKDVELKRKFNIIYHKNKFITPSIKKFINICKNI</sequence>
<dbReference type="EMBL" id="LS483487">
    <property type="protein sequence ID" value="SQJ02524.1"/>
    <property type="molecule type" value="Genomic_DNA"/>
</dbReference>
<dbReference type="Proteomes" id="UP000249008">
    <property type="component" value="Chromosome 1"/>
</dbReference>
<dbReference type="RefSeq" id="WP_005977376.1">
    <property type="nucleotide sequence ID" value="NZ_CABKNW010000002.1"/>
</dbReference>
<proteinExistence type="inferred from homology"/>
<dbReference type="InterPro" id="IPR000847">
    <property type="entry name" value="LysR_HTH_N"/>
</dbReference>
<dbReference type="Gene3D" id="3.40.190.290">
    <property type="match status" value="1"/>
</dbReference>
<dbReference type="CDD" id="cd08420">
    <property type="entry name" value="PBP2_CysL_like"/>
    <property type="match status" value="1"/>
</dbReference>
<feature type="domain" description="HTH lysR-type" evidence="5">
    <location>
        <begin position="1"/>
        <end position="58"/>
    </location>
</feature>
<dbReference type="SUPFAM" id="SSF46785">
    <property type="entry name" value="Winged helix' DNA-binding domain"/>
    <property type="match status" value="1"/>
</dbReference>
<keyword evidence="3" id="KW-0238">DNA-binding</keyword>
<dbReference type="PANTHER" id="PTHR30126">
    <property type="entry name" value="HTH-TYPE TRANSCRIPTIONAL REGULATOR"/>
    <property type="match status" value="1"/>
</dbReference>
<protein>
    <submittedName>
        <fullName evidence="6">CysJI operon transcriptional activator</fullName>
    </submittedName>
</protein>
<dbReference type="FunFam" id="1.10.10.10:FF:000001">
    <property type="entry name" value="LysR family transcriptional regulator"/>
    <property type="match status" value="1"/>
</dbReference>
<accession>A0AAX1TVZ1</accession>
<dbReference type="SUPFAM" id="SSF53850">
    <property type="entry name" value="Periplasmic binding protein-like II"/>
    <property type="match status" value="1"/>
</dbReference>
<dbReference type="GO" id="GO:0003700">
    <property type="term" value="F:DNA-binding transcription factor activity"/>
    <property type="evidence" value="ECO:0007669"/>
    <property type="project" value="InterPro"/>
</dbReference>
<dbReference type="InterPro" id="IPR005119">
    <property type="entry name" value="LysR_subst-bd"/>
</dbReference>
<name>A0AAX1TVZ1_9FUSO</name>
<organism evidence="6 7">
    <name type="scientific">Fusobacterium ulcerans</name>
    <dbReference type="NCBI Taxonomy" id="861"/>
    <lineage>
        <taxon>Bacteria</taxon>
        <taxon>Fusobacteriati</taxon>
        <taxon>Fusobacteriota</taxon>
        <taxon>Fusobacteriia</taxon>
        <taxon>Fusobacteriales</taxon>
        <taxon>Fusobacteriaceae</taxon>
        <taxon>Fusobacterium</taxon>
    </lineage>
</organism>
<dbReference type="PRINTS" id="PR00039">
    <property type="entry name" value="HTHLYSR"/>
</dbReference>
<dbReference type="InterPro" id="IPR036390">
    <property type="entry name" value="WH_DNA-bd_sf"/>
</dbReference>
<gene>
    <name evidence="6" type="primary">cysL_2</name>
    <name evidence="6" type="ORF">NCTC12112_01432</name>
</gene>
<evidence type="ECO:0000256" key="1">
    <source>
        <dbReference type="ARBA" id="ARBA00009437"/>
    </source>
</evidence>
<dbReference type="GO" id="GO:0000976">
    <property type="term" value="F:transcription cis-regulatory region binding"/>
    <property type="evidence" value="ECO:0007669"/>
    <property type="project" value="TreeGrafter"/>
</dbReference>
<keyword evidence="4" id="KW-0804">Transcription</keyword>
<comment type="similarity">
    <text evidence="1">Belongs to the LysR transcriptional regulatory family.</text>
</comment>
<dbReference type="InterPro" id="IPR036388">
    <property type="entry name" value="WH-like_DNA-bd_sf"/>
</dbReference>
<dbReference type="Pfam" id="PF00126">
    <property type="entry name" value="HTH_1"/>
    <property type="match status" value="1"/>
</dbReference>